<dbReference type="STRING" id="4097.A0A1S4C0J2"/>
<sequence length="375" mass="41757">MRQNDAAFTHVTGDVESLKTQLNYLLASSAFPVVQYIYNIVHKNNFHISHRIDTDSVGSVQTQFSHQFPSNFATGNPCVSSSDVNSAFLHGGLDEEVYMKLPPRLSVPSTSSCGTLVCKLQKSLYRLRGSGDSLIILAIYVDDIVLIGTDLDEISTLKAFLHAEFKIKDLGLLNNFFGIEVLYTPSGVLLYQRKFIHDLLKEFFSDVSSFVVCPLELNEKLKANMGDRVPSPELYRSLIGKLNFLTHTRPDLSFSLQHPCVPHMKAALHLLRYLKGTSDFGLFFNNSSNFSLEVYCDSDLGSCLDSRRSVTGFCIMLGGSLVSWKSMKQCIVSLSSTEAEYMSLSKVVAEVTRLSRILSDFGFNNISSIPVYCDN</sequence>
<dbReference type="KEGG" id="nta:107813871"/>
<feature type="domain" description="Reverse transcriptase Ty1/copia-type" evidence="1">
    <location>
        <begin position="128"/>
        <end position="203"/>
    </location>
</feature>
<protein>
    <submittedName>
        <fullName evidence="2">Uncharacterized mitochondrial protein AtMg00810-like</fullName>
    </submittedName>
</protein>
<name>A0A1S4C0J2_TOBAC</name>
<dbReference type="OrthoDB" id="414945at2759"/>
<gene>
    <name evidence="2" type="primary">LOC107813871</name>
</gene>
<organism evidence="2">
    <name type="scientific">Nicotiana tabacum</name>
    <name type="common">Common tobacco</name>
    <dbReference type="NCBI Taxonomy" id="4097"/>
    <lineage>
        <taxon>Eukaryota</taxon>
        <taxon>Viridiplantae</taxon>
        <taxon>Streptophyta</taxon>
        <taxon>Embryophyta</taxon>
        <taxon>Tracheophyta</taxon>
        <taxon>Spermatophyta</taxon>
        <taxon>Magnoliopsida</taxon>
        <taxon>eudicotyledons</taxon>
        <taxon>Gunneridae</taxon>
        <taxon>Pentapetalae</taxon>
        <taxon>asterids</taxon>
        <taxon>lamiids</taxon>
        <taxon>Solanales</taxon>
        <taxon>Solanaceae</taxon>
        <taxon>Nicotianoideae</taxon>
        <taxon>Nicotianeae</taxon>
        <taxon>Nicotiana</taxon>
    </lineage>
</organism>
<evidence type="ECO:0000313" key="2">
    <source>
        <dbReference type="RefSeq" id="XP_016494670.1"/>
    </source>
</evidence>
<dbReference type="InterPro" id="IPR043502">
    <property type="entry name" value="DNA/RNA_pol_sf"/>
</dbReference>
<dbReference type="InterPro" id="IPR013103">
    <property type="entry name" value="RVT_2"/>
</dbReference>
<dbReference type="AlphaFoldDB" id="A0A1S4C0J2"/>
<dbReference type="PANTHER" id="PTHR11439:SF470">
    <property type="entry name" value="CYSTEINE-RICH RLK (RECEPTOR-LIKE PROTEIN KINASE) 8"/>
    <property type="match status" value="1"/>
</dbReference>
<reference evidence="2" key="1">
    <citation type="submission" date="2025-08" db="UniProtKB">
        <authorList>
            <consortium name="RefSeq"/>
        </authorList>
    </citation>
    <scope>IDENTIFICATION</scope>
</reference>
<dbReference type="PANTHER" id="PTHR11439">
    <property type="entry name" value="GAG-POL-RELATED RETROTRANSPOSON"/>
    <property type="match status" value="1"/>
</dbReference>
<dbReference type="SUPFAM" id="SSF56672">
    <property type="entry name" value="DNA/RNA polymerases"/>
    <property type="match status" value="1"/>
</dbReference>
<dbReference type="CDD" id="cd09272">
    <property type="entry name" value="RNase_HI_RT_Ty1"/>
    <property type="match status" value="1"/>
</dbReference>
<proteinExistence type="predicted"/>
<dbReference type="RefSeq" id="XP_016494670.1">
    <property type="nucleotide sequence ID" value="XM_016639184.1"/>
</dbReference>
<evidence type="ECO:0000259" key="1">
    <source>
        <dbReference type="Pfam" id="PF07727"/>
    </source>
</evidence>
<dbReference type="PaxDb" id="4097-A0A1S4C0J2"/>
<dbReference type="Pfam" id="PF07727">
    <property type="entry name" value="RVT_2"/>
    <property type="match status" value="1"/>
</dbReference>
<accession>A0A1S4C0J2</accession>